<organism evidence="1 2">
    <name type="scientific">Deinococcus taklimakanensis</name>
    <dbReference type="NCBI Taxonomy" id="536443"/>
    <lineage>
        <taxon>Bacteria</taxon>
        <taxon>Thermotogati</taxon>
        <taxon>Deinococcota</taxon>
        <taxon>Deinococci</taxon>
        <taxon>Deinococcales</taxon>
        <taxon>Deinococcaceae</taxon>
        <taxon>Deinococcus</taxon>
    </lineage>
</organism>
<protein>
    <submittedName>
        <fullName evidence="1">Uncharacterized protein</fullName>
    </submittedName>
</protein>
<evidence type="ECO:0000313" key="2">
    <source>
        <dbReference type="Proteomes" id="UP001597475"/>
    </source>
</evidence>
<gene>
    <name evidence="1" type="ORF">ACFSR9_07065</name>
</gene>
<accession>A0ABW5P1N3</accession>
<dbReference type="EMBL" id="JBHUMK010000030">
    <property type="protein sequence ID" value="MFD2609197.1"/>
    <property type="molecule type" value="Genomic_DNA"/>
</dbReference>
<name>A0ABW5P1N3_9DEIO</name>
<dbReference type="RefSeq" id="WP_386844372.1">
    <property type="nucleotide sequence ID" value="NZ_JBHUMK010000030.1"/>
</dbReference>
<reference evidence="2" key="1">
    <citation type="journal article" date="2019" name="Int. J. Syst. Evol. Microbiol.">
        <title>The Global Catalogue of Microorganisms (GCM) 10K type strain sequencing project: providing services to taxonomists for standard genome sequencing and annotation.</title>
        <authorList>
            <consortium name="The Broad Institute Genomics Platform"/>
            <consortium name="The Broad Institute Genome Sequencing Center for Infectious Disease"/>
            <person name="Wu L."/>
            <person name="Ma J."/>
        </authorList>
    </citation>
    <scope>NUCLEOTIDE SEQUENCE [LARGE SCALE GENOMIC DNA]</scope>
    <source>
        <strain evidence="2">KCTC 33842</strain>
    </source>
</reference>
<dbReference type="Proteomes" id="UP001597475">
    <property type="component" value="Unassembled WGS sequence"/>
</dbReference>
<proteinExistence type="predicted"/>
<keyword evidence="2" id="KW-1185">Reference proteome</keyword>
<comment type="caution">
    <text evidence="1">The sequence shown here is derived from an EMBL/GenBank/DDBJ whole genome shotgun (WGS) entry which is preliminary data.</text>
</comment>
<evidence type="ECO:0000313" key="1">
    <source>
        <dbReference type="EMBL" id="MFD2609197.1"/>
    </source>
</evidence>
<dbReference type="Gene3D" id="1.10.357.10">
    <property type="entry name" value="Tetracycline Repressor, domain 2"/>
    <property type="match status" value="1"/>
</dbReference>
<sequence>MSRQRPAGTSSVIVFGTEGMSVQARDGATINELFSIAKMTLERWPAAV</sequence>